<gene>
    <name evidence="5" type="ORF">TKK_007101</name>
</gene>
<dbReference type="Proteomes" id="UP001627154">
    <property type="component" value="Unassembled WGS sequence"/>
</dbReference>
<accession>A0ABD2X3I0</accession>
<comment type="similarity">
    <text evidence="1">Belongs to the carbon-nitrogen hydrolase superfamily. BTD/VNN family.</text>
</comment>
<dbReference type="AlphaFoldDB" id="A0ABD2X3I0"/>
<dbReference type="InterPro" id="IPR036526">
    <property type="entry name" value="C-N_Hydrolase_sf"/>
</dbReference>
<keyword evidence="2" id="KW-0378">Hydrolase</keyword>
<reference evidence="5 6" key="1">
    <citation type="journal article" date="2024" name="bioRxiv">
        <title>A reference genome for Trichogramma kaykai: A tiny desert-dwelling parasitoid wasp with competing sex-ratio distorters.</title>
        <authorList>
            <person name="Culotta J."/>
            <person name="Lindsey A.R."/>
        </authorList>
    </citation>
    <scope>NUCLEOTIDE SEQUENCE [LARGE SCALE GENOMIC DNA]</scope>
    <source>
        <strain evidence="5 6">KSX58</strain>
    </source>
</reference>
<feature type="domain" description="CN hydrolase" evidence="4">
    <location>
        <begin position="34"/>
        <end position="320"/>
    </location>
</feature>
<dbReference type="Gene3D" id="3.60.110.10">
    <property type="entry name" value="Carbon-nitrogen hydrolase"/>
    <property type="match status" value="1"/>
</dbReference>
<evidence type="ECO:0000259" key="4">
    <source>
        <dbReference type="PROSITE" id="PS50263"/>
    </source>
</evidence>
<name>A0ABD2X3I0_9HYME</name>
<protein>
    <recommendedName>
        <fullName evidence="4">CN hydrolase domain-containing protein</fullName>
    </recommendedName>
</protein>
<dbReference type="EMBL" id="JBJJXI010000055">
    <property type="protein sequence ID" value="KAL3399876.1"/>
    <property type="molecule type" value="Genomic_DNA"/>
</dbReference>
<evidence type="ECO:0000313" key="5">
    <source>
        <dbReference type="EMBL" id="KAL3399876.1"/>
    </source>
</evidence>
<evidence type="ECO:0000313" key="6">
    <source>
        <dbReference type="Proteomes" id="UP001627154"/>
    </source>
</evidence>
<evidence type="ECO:0000256" key="3">
    <source>
        <dbReference type="SAM" id="SignalP"/>
    </source>
</evidence>
<sequence length="555" mass="62188">MRLKPKIAIFFLLCCSTLLRAAFVQSSSPSSLSYRAAVVEYSPVRASSTGKKVPDINADNYVKFVDLAARYGVDIIVFPESSLSISTSSDPAVARTEAASFIPHPEDNVVPCNQSHAFSYSLRALSCAARDRNMYVVANHHEKYICTAQKGCPRDNLLVYNTNVVFDRRGAVIARYRKYNLFGEAGTNRTRRAEPSTFATDFGVTFGQFICFDLLFPEPALNYTQGRTTRINDVIFSNHWFSELPFLYGVAAQAAWAYANDVNFLSAGYNYPVTASGGSGIYLGRDGYVDVISEKRVSNVLVMSNVPKIIDGKRVANVDLQNKVIRLNEKEMPQENVSTSTYKHVNDYLKPYTSVLIDPEKGYFNRTICNREFCCFFNVSMTYDDKNIDPNTNSSFYRYRVAVFNGTRSFTGVAKGGVKVCGIISCLDDNLETCGQLLNDDDLPEKATLFRSILIRASVETAAARDLFVMPITLTKRMLPMNASDFHYETRGARNARVVHEMRTRSPSRDLLTFAIYARYFVNDDKDVTTDAATRNALESILLTVLMYALVKFVQ</sequence>
<dbReference type="PROSITE" id="PS50263">
    <property type="entry name" value="CN_HYDROLASE"/>
    <property type="match status" value="1"/>
</dbReference>
<dbReference type="InterPro" id="IPR043957">
    <property type="entry name" value="Vanin_C"/>
</dbReference>
<evidence type="ECO:0000256" key="1">
    <source>
        <dbReference type="ARBA" id="ARBA00008225"/>
    </source>
</evidence>
<dbReference type="Pfam" id="PF00795">
    <property type="entry name" value="CN_hydrolase"/>
    <property type="match status" value="1"/>
</dbReference>
<dbReference type="InterPro" id="IPR040154">
    <property type="entry name" value="Biotinidase/VNN"/>
</dbReference>
<dbReference type="PANTHER" id="PTHR10609">
    <property type="entry name" value="BIOTINIDASE-RELATED"/>
    <property type="match status" value="1"/>
</dbReference>
<dbReference type="Pfam" id="PF19018">
    <property type="entry name" value="Vanin_C"/>
    <property type="match status" value="1"/>
</dbReference>
<feature type="chain" id="PRO_5044863444" description="CN hydrolase domain-containing protein" evidence="3">
    <location>
        <begin position="22"/>
        <end position="555"/>
    </location>
</feature>
<feature type="signal peptide" evidence="3">
    <location>
        <begin position="1"/>
        <end position="21"/>
    </location>
</feature>
<dbReference type="GO" id="GO:0016787">
    <property type="term" value="F:hydrolase activity"/>
    <property type="evidence" value="ECO:0007669"/>
    <property type="project" value="UniProtKB-KW"/>
</dbReference>
<evidence type="ECO:0000256" key="2">
    <source>
        <dbReference type="ARBA" id="ARBA00022801"/>
    </source>
</evidence>
<comment type="caution">
    <text evidence="5">The sequence shown here is derived from an EMBL/GenBank/DDBJ whole genome shotgun (WGS) entry which is preliminary data.</text>
</comment>
<keyword evidence="6" id="KW-1185">Reference proteome</keyword>
<dbReference type="SUPFAM" id="SSF56317">
    <property type="entry name" value="Carbon-nitrogen hydrolase"/>
    <property type="match status" value="1"/>
</dbReference>
<dbReference type="InterPro" id="IPR003010">
    <property type="entry name" value="C-N_Hydrolase"/>
</dbReference>
<dbReference type="PANTHER" id="PTHR10609:SF14">
    <property type="entry name" value="BIOTINIDASE"/>
    <property type="match status" value="1"/>
</dbReference>
<keyword evidence="3" id="KW-0732">Signal</keyword>
<organism evidence="5 6">
    <name type="scientific">Trichogramma kaykai</name>
    <dbReference type="NCBI Taxonomy" id="54128"/>
    <lineage>
        <taxon>Eukaryota</taxon>
        <taxon>Metazoa</taxon>
        <taxon>Ecdysozoa</taxon>
        <taxon>Arthropoda</taxon>
        <taxon>Hexapoda</taxon>
        <taxon>Insecta</taxon>
        <taxon>Pterygota</taxon>
        <taxon>Neoptera</taxon>
        <taxon>Endopterygota</taxon>
        <taxon>Hymenoptera</taxon>
        <taxon>Apocrita</taxon>
        <taxon>Proctotrupomorpha</taxon>
        <taxon>Chalcidoidea</taxon>
        <taxon>Trichogrammatidae</taxon>
        <taxon>Trichogramma</taxon>
    </lineage>
</organism>
<proteinExistence type="inferred from homology"/>